<keyword evidence="1" id="KW-0560">Oxidoreductase</keyword>
<sequence>MKLGPDAARQRFQSSPVARLATVSAEGEPHLVPFTFVVDGDVVYFAVDHKPKSSMNLRRLRNIHENDHVAALVDHYDEDWSQLWWARADGRAEVIDSDERRSRPVELLQNKYRQYRDHPPEGPVVAIEVTAWSGWSFR</sequence>
<dbReference type="SUPFAM" id="SSF50475">
    <property type="entry name" value="FMN-binding split barrel"/>
    <property type="match status" value="1"/>
</dbReference>
<dbReference type="RefSeq" id="WP_165243955.1">
    <property type="nucleotide sequence ID" value="NZ_JAAKZV010000271.1"/>
</dbReference>
<dbReference type="PANTHER" id="PTHR35176">
    <property type="entry name" value="HEME OXYGENASE HI_0854-RELATED"/>
    <property type="match status" value="1"/>
</dbReference>
<evidence type="ECO:0000259" key="2">
    <source>
        <dbReference type="Pfam" id="PF01243"/>
    </source>
</evidence>
<dbReference type="InterPro" id="IPR012349">
    <property type="entry name" value="Split_barrel_FMN-bd"/>
</dbReference>
<dbReference type="NCBIfam" id="TIGR03668">
    <property type="entry name" value="Rv0121_F420"/>
    <property type="match status" value="1"/>
</dbReference>
<dbReference type="GO" id="GO:0070967">
    <property type="term" value="F:coenzyme F420 binding"/>
    <property type="evidence" value="ECO:0007669"/>
    <property type="project" value="TreeGrafter"/>
</dbReference>
<accession>A0A6G4UAL7</accession>
<proteinExistence type="predicted"/>
<evidence type="ECO:0000313" key="3">
    <source>
        <dbReference type="EMBL" id="NGN69224.1"/>
    </source>
</evidence>
<dbReference type="GO" id="GO:0016627">
    <property type="term" value="F:oxidoreductase activity, acting on the CH-CH group of donors"/>
    <property type="evidence" value="ECO:0007669"/>
    <property type="project" value="TreeGrafter"/>
</dbReference>
<dbReference type="InterPro" id="IPR011576">
    <property type="entry name" value="Pyridox_Oxase_N"/>
</dbReference>
<dbReference type="AlphaFoldDB" id="A0A6G4UAL7"/>
<dbReference type="InterPro" id="IPR052019">
    <property type="entry name" value="F420H2_bilvrd_red/Heme_oxyg"/>
</dbReference>
<organism evidence="3 4">
    <name type="scientific">Streptomyces coryli</name>
    <dbReference type="NCBI Taxonomy" id="1128680"/>
    <lineage>
        <taxon>Bacteria</taxon>
        <taxon>Bacillati</taxon>
        <taxon>Actinomycetota</taxon>
        <taxon>Actinomycetes</taxon>
        <taxon>Kitasatosporales</taxon>
        <taxon>Streptomycetaceae</taxon>
        <taxon>Streptomyces</taxon>
    </lineage>
</organism>
<comment type="caution">
    <text evidence="3">The sequence shown here is derived from an EMBL/GenBank/DDBJ whole genome shotgun (WGS) entry which is preliminary data.</text>
</comment>
<gene>
    <name evidence="3" type="ORF">G5C51_35730</name>
</gene>
<name>A0A6G4UAL7_9ACTN</name>
<protein>
    <submittedName>
        <fullName evidence="3">TIGR03668 family PPOX class F420-dependent oxidoreductase</fullName>
    </submittedName>
</protein>
<dbReference type="PANTHER" id="PTHR35176:SF2">
    <property type="entry name" value="F420H(2)-DEPENDENT REDUCTASE RV1155"/>
    <property type="match status" value="1"/>
</dbReference>
<dbReference type="GO" id="GO:0005829">
    <property type="term" value="C:cytosol"/>
    <property type="evidence" value="ECO:0007669"/>
    <property type="project" value="TreeGrafter"/>
</dbReference>
<dbReference type="EMBL" id="JAAKZV010000271">
    <property type="protein sequence ID" value="NGN69224.1"/>
    <property type="molecule type" value="Genomic_DNA"/>
</dbReference>
<keyword evidence="4" id="KW-1185">Reference proteome</keyword>
<dbReference type="Pfam" id="PF01243">
    <property type="entry name" value="PNPOx_N"/>
    <property type="match status" value="1"/>
</dbReference>
<dbReference type="InterPro" id="IPR019967">
    <property type="entry name" value="F420-dep_enz_PPOX_Rv0121"/>
</dbReference>
<feature type="domain" description="Pyridoxamine 5'-phosphate oxidase N-terminal" evidence="2">
    <location>
        <begin position="6"/>
        <end position="131"/>
    </location>
</feature>
<evidence type="ECO:0000256" key="1">
    <source>
        <dbReference type="ARBA" id="ARBA00023002"/>
    </source>
</evidence>
<reference evidence="3 4" key="1">
    <citation type="submission" date="2020-02" db="EMBL/GenBank/DDBJ databases">
        <title>Whole-genome analyses of novel actinobacteria.</title>
        <authorList>
            <person name="Sahin N."/>
        </authorList>
    </citation>
    <scope>NUCLEOTIDE SEQUENCE [LARGE SCALE GENOMIC DNA]</scope>
    <source>
        <strain evidence="3 4">A7024</strain>
    </source>
</reference>
<dbReference type="Proteomes" id="UP000481583">
    <property type="component" value="Unassembled WGS sequence"/>
</dbReference>
<evidence type="ECO:0000313" key="4">
    <source>
        <dbReference type="Proteomes" id="UP000481583"/>
    </source>
</evidence>
<dbReference type="Gene3D" id="2.30.110.10">
    <property type="entry name" value="Electron Transport, Fmn-binding Protein, Chain A"/>
    <property type="match status" value="1"/>
</dbReference>